<sequence>MSRKLVILATSLVVIGAIGTALGAATGNLSHTPVSLGSIRGKVLVSSKIKHVVLQVPVANVTIHGTTGNTLTYSGELTALHQKTQNEANQLIRSEWKVENDGDTLKLILKQPHAQWQGLNASWKPAHLELNIPNRMTTDISTSNGGVSIQGMNADAKVQTSNSTIAASDIHGSLSLQTSNGKITAKRIIGSVTARDDNSAMEVASIHGSVDLQTSNASVRLNNISGTTTVMDSNGAIDATSSIQGKCYLKTSNAHISLSIPTNTSANIGAITSNASIGGDVNWQTSGSNQGHCILGDGLRQIQLQTTNGSISVYQVH</sequence>
<dbReference type="PANTHER" id="PTHR34094:SF1">
    <property type="entry name" value="PROTEIN FAM185A"/>
    <property type="match status" value="1"/>
</dbReference>
<dbReference type="AlphaFoldDB" id="T0BR84"/>
<dbReference type="PANTHER" id="PTHR34094">
    <property type="match status" value="1"/>
</dbReference>
<organism evidence="1 2">
    <name type="scientific">Alicyclobacillus acidoterrestris (strain ATCC 49025 / DSM 3922 / CIP 106132 / NCIMB 13137 / GD3B)</name>
    <dbReference type="NCBI Taxonomy" id="1356854"/>
    <lineage>
        <taxon>Bacteria</taxon>
        <taxon>Bacillati</taxon>
        <taxon>Bacillota</taxon>
        <taxon>Bacilli</taxon>
        <taxon>Bacillales</taxon>
        <taxon>Alicyclobacillaceae</taxon>
        <taxon>Alicyclobacillus</taxon>
    </lineage>
</organism>
<dbReference type="STRING" id="1356854.N007_13405"/>
<dbReference type="eggNOG" id="COG3595">
    <property type="taxonomic scope" value="Bacteria"/>
</dbReference>
<protein>
    <submittedName>
        <fullName evidence="1">Uncharacterized protein</fullName>
    </submittedName>
</protein>
<dbReference type="EMBL" id="CP080467">
    <property type="protein sequence ID" value="UNO47707.1"/>
    <property type="molecule type" value="Genomic_DNA"/>
</dbReference>
<evidence type="ECO:0000313" key="1">
    <source>
        <dbReference type="EMBL" id="UNO47707.1"/>
    </source>
</evidence>
<reference evidence="2" key="1">
    <citation type="journal article" date="2022" name="G3 (Bethesda)">
        <title>Unveiling the complete genome sequence of Alicyclobacillus acidoterrestris DSM 3922T, a taint-producing strain.</title>
        <authorList>
            <person name="Leonardo I.C."/>
            <person name="Barreto Crespo M.T."/>
            <person name="Gaspar F.B."/>
        </authorList>
    </citation>
    <scope>NUCLEOTIDE SEQUENCE [LARGE SCALE GENOMIC DNA]</scope>
    <source>
        <strain evidence="2">DSM 3922</strain>
    </source>
</reference>
<dbReference type="OrthoDB" id="2640165at2"/>
<gene>
    <name evidence="1" type="ORF">K1I37_13525</name>
</gene>
<dbReference type="KEGG" id="aaco:K1I37_13525"/>
<accession>A0A9E7CYM8</accession>
<evidence type="ECO:0000313" key="2">
    <source>
        <dbReference type="Proteomes" id="UP000829401"/>
    </source>
</evidence>
<dbReference type="Proteomes" id="UP000829401">
    <property type="component" value="Chromosome"/>
</dbReference>
<dbReference type="RefSeq" id="WP_021297734.1">
    <property type="nucleotide sequence ID" value="NZ_AURB01000159.1"/>
</dbReference>
<keyword evidence="2" id="KW-1185">Reference proteome</keyword>
<name>T0BR84_ALIAG</name>
<proteinExistence type="predicted"/>
<accession>T0BR84</accession>